<dbReference type="SUPFAM" id="SSF54534">
    <property type="entry name" value="FKBP-like"/>
    <property type="match status" value="1"/>
</dbReference>
<dbReference type="InterPro" id="IPR000774">
    <property type="entry name" value="PPIase_FKBP_N"/>
</dbReference>
<evidence type="ECO:0000256" key="7">
    <source>
        <dbReference type="SAM" id="SignalP"/>
    </source>
</evidence>
<dbReference type="Pfam" id="PF00254">
    <property type="entry name" value="FKBP_C"/>
    <property type="match status" value="1"/>
</dbReference>
<feature type="domain" description="PPIase FKBP-type" evidence="8">
    <location>
        <begin position="151"/>
        <end position="237"/>
    </location>
</feature>
<dbReference type="Gene3D" id="3.10.50.40">
    <property type="match status" value="1"/>
</dbReference>
<dbReference type="OrthoDB" id="9814548at2"/>
<reference evidence="9 10" key="1">
    <citation type="submission" date="2019-03" db="EMBL/GenBank/DDBJ databases">
        <title>Genomic Encyclopedia of Type Strains, Phase IV (KMG-IV): sequencing the most valuable type-strain genomes for metagenomic binning, comparative biology and taxonomic classification.</title>
        <authorList>
            <person name="Goeker M."/>
        </authorList>
    </citation>
    <scope>NUCLEOTIDE SEQUENCE [LARGE SCALE GENOMIC DNA]</scope>
    <source>
        <strain evidence="9 10">DSM 28404</strain>
    </source>
</reference>
<evidence type="ECO:0000313" key="10">
    <source>
        <dbReference type="Proteomes" id="UP000295763"/>
    </source>
</evidence>
<evidence type="ECO:0000256" key="5">
    <source>
        <dbReference type="PROSITE-ProRule" id="PRU00277"/>
    </source>
</evidence>
<organism evidence="9 10">
    <name type="scientific">Cricetibacter osteomyelitidis</name>
    <dbReference type="NCBI Taxonomy" id="1521931"/>
    <lineage>
        <taxon>Bacteria</taxon>
        <taxon>Pseudomonadati</taxon>
        <taxon>Pseudomonadota</taxon>
        <taxon>Gammaproteobacteria</taxon>
        <taxon>Pasteurellales</taxon>
        <taxon>Pasteurellaceae</taxon>
        <taxon>Cricetibacter</taxon>
    </lineage>
</organism>
<keyword evidence="10" id="KW-1185">Reference proteome</keyword>
<dbReference type="PANTHER" id="PTHR43811">
    <property type="entry name" value="FKBP-TYPE PEPTIDYL-PROLYL CIS-TRANS ISOMERASE FKPA"/>
    <property type="match status" value="1"/>
</dbReference>
<name>A0A4R2T8L8_9PAST</name>
<sequence length="244" mass="26104">MKKLSAAALLIGAVFSYSTALAADAQITDKKFIDDSSYAVGVSMGKYLESMLSDQKNLIKLDKELLLKGVKDAVNGKVTLTNEQLQQQNQALFSKIEEIKIAKAQELAQQAKTKGDAFRADYAKKDGVKQTQSGILYKIEKAGEGGAPKPEDTVKVHYTGKLVDGTVFDSSAERGQPAEFTLSQLIPGWTEGIALIKKGGKIELVLPPELAYGKQGAGDAIPGNSTLIFDIELLDVTPAAEAVK</sequence>
<protein>
    <recommendedName>
        <fullName evidence="6">Peptidyl-prolyl cis-trans isomerase</fullName>
        <ecNumber evidence="6">5.2.1.8</ecNumber>
    </recommendedName>
</protein>
<evidence type="ECO:0000259" key="8">
    <source>
        <dbReference type="PROSITE" id="PS50059"/>
    </source>
</evidence>
<evidence type="ECO:0000256" key="4">
    <source>
        <dbReference type="ARBA" id="ARBA00023235"/>
    </source>
</evidence>
<evidence type="ECO:0000313" key="9">
    <source>
        <dbReference type="EMBL" id="TCP97214.1"/>
    </source>
</evidence>
<dbReference type="Proteomes" id="UP000295763">
    <property type="component" value="Unassembled WGS sequence"/>
</dbReference>
<keyword evidence="3 5" id="KW-0697">Rotamase</keyword>
<dbReference type="RefSeq" id="WP_131974572.1">
    <property type="nucleotide sequence ID" value="NZ_SLYB01000002.1"/>
</dbReference>
<dbReference type="EMBL" id="SLYB01000002">
    <property type="protein sequence ID" value="TCP97214.1"/>
    <property type="molecule type" value="Genomic_DNA"/>
</dbReference>
<gene>
    <name evidence="9" type="ORF">EDC44_10217</name>
</gene>
<dbReference type="InterPro" id="IPR001179">
    <property type="entry name" value="PPIase_FKBP_dom"/>
</dbReference>
<feature type="signal peptide" evidence="7">
    <location>
        <begin position="1"/>
        <end position="22"/>
    </location>
</feature>
<keyword evidence="7" id="KW-0732">Signal</keyword>
<dbReference type="Gene3D" id="1.10.287.460">
    <property type="entry name" value="Peptidyl-prolyl cis-trans isomerase, FKBP-type, N-terminal domain"/>
    <property type="match status" value="1"/>
</dbReference>
<accession>A0A4R2T8L8</accession>
<dbReference type="GO" id="GO:0006457">
    <property type="term" value="P:protein folding"/>
    <property type="evidence" value="ECO:0007669"/>
    <property type="project" value="InterPro"/>
</dbReference>
<dbReference type="NCBIfam" id="NF008150">
    <property type="entry name" value="PRK10902.1"/>
    <property type="match status" value="1"/>
</dbReference>
<comment type="similarity">
    <text evidence="2 6">Belongs to the FKBP-type PPIase family.</text>
</comment>
<comment type="catalytic activity">
    <reaction evidence="1 5 6">
        <text>[protein]-peptidylproline (omega=180) = [protein]-peptidylproline (omega=0)</text>
        <dbReference type="Rhea" id="RHEA:16237"/>
        <dbReference type="Rhea" id="RHEA-COMP:10747"/>
        <dbReference type="Rhea" id="RHEA-COMP:10748"/>
        <dbReference type="ChEBI" id="CHEBI:83833"/>
        <dbReference type="ChEBI" id="CHEBI:83834"/>
        <dbReference type="EC" id="5.2.1.8"/>
    </reaction>
</comment>
<dbReference type="PROSITE" id="PS50059">
    <property type="entry name" value="FKBP_PPIASE"/>
    <property type="match status" value="1"/>
</dbReference>
<dbReference type="InterPro" id="IPR046357">
    <property type="entry name" value="PPIase_dom_sf"/>
</dbReference>
<keyword evidence="4 5" id="KW-0413">Isomerase</keyword>
<evidence type="ECO:0000256" key="6">
    <source>
        <dbReference type="RuleBase" id="RU003915"/>
    </source>
</evidence>
<evidence type="ECO:0000256" key="3">
    <source>
        <dbReference type="ARBA" id="ARBA00023110"/>
    </source>
</evidence>
<dbReference type="InterPro" id="IPR036944">
    <property type="entry name" value="PPIase_FKBP_N_sf"/>
</dbReference>
<dbReference type="AlphaFoldDB" id="A0A4R2T8L8"/>
<comment type="caution">
    <text evidence="9">The sequence shown here is derived from an EMBL/GenBank/DDBJ whole genome shotgun (WGS) entry which is preliminary data.</text>
</comment>
<evidence type="ECO:0000256" key="2">
    <source>
        <dbReference type="ARBA" id="ARBA00006577"/>
    </source>
</evidence>
<dbReference type="GO" id="GO:0003755">
    <property type="term" value="F:peptidyl-prolyl cis-trans isomerase activity"/>
    <property type="evidence" value="ECO:0007669"/>
    <property type="project" value="UniProtKB-UniRule"/>
</dbReference>
<evidence type="ECO:0000256" key="1">
    <source>
        <dbReference type="ARBA" id="ARBA00000971"/>
    </source>
</evidence>
<dbReference type="FunFam" id="3.10.50.40:FF:000006">
    <property type="entry name" value="Peptidyl-prolyl cis-trans isomerase"/>
    <property type="match status" value="1"/>
</dbReference>
<dbReference type="Pfam" id="PF01346">
    <property type="entry name" value="FKBP_N"/>
    <property type="match status" value="1"/>
</dbReference>
<dbReference type="PANTHER" id="PTHR43811:SF19">
    <property type="entry name" value="39 KDA FK506-BINDING NUCLEAR PROTEIN"/>
    <property type="match status" value="1"/>
</dbReference>
<dbReference type="EC" id="5.2.1.8" evidence="6"/>
<proteinExistence type="inferred from homology"/>
<feature type="chain" id="PRO_5020452745" description="Peptidyl-prolyl cis-trans isomerase" evidence="7">
    <location>
        <begin position="23"/>
        <end position="244"/>
    </location>
</feature>